<evidence type="ECO:0000256" key="4">
    <source>
        <dbReference type="ARBA" id="ARBA00022692"/>
    </source>
</evidence>
<evidence type="ECO:0008006" key="10">
    <source>
        <dbReference type="Google" id="ProtNLM"/>
    </source>
</evidence>
<keyword evidence="3" id="KW-0808">Transferase</keyword>
<feature type="transmembrane region" description="Helical" evidence="7">
    <location>
        <begin position="188"/>
        <end position="205"/>
    </location>
</feature>
<comment type="subcellular location">
    <subcellularLocation>
        <location evidence="1">Cell membrane</location>
        <topology evidence="1">Multi-pass membrane protein</topology>
    </subcellularLocation>
</comment>
<dbReference type="PANTHER" id="PTHR22926">
    <property type="entry name" value="PHOSPHO-N-ACETYLMURAMOYL-PENTAPEPTIDE-TRANSFERASE"/>
    <property type="match status" value="1"/>
</dbReference>
<organism evidence="8 9">
    <name type="scientific">candidate division WWE3 bacterium RIFOXYA2_FULL_46_9</name>
    <dbReference type="NCBI Taxonomy" id="1802636"/>
    <lineage>
        <taxon>Bacteria</taxon>
        <taxon>Katanobacteria</taxon>
    </lineage>
</organism>
<dbReference type="GO" id="GO:0071555">
    <property type="term" value="P:cell wall organization"/>
    <property type="evidence" value="ECO:0007669"/>
    <property type="project" value="TreeGrafter"/>
</dbReference>
<evidence type="ECO:0000256" key="3">
    <source>
        <dbReference type="ARBA" id="ARBA00022679"/>
    </source>
</evidence>
<dbReference type="Proteomes" id="UP000176614">
    <property type="component" value="Unassembled WGS sequence"/>
</dbReference>
<protein>
    <recommendedName>
        <fullName evidence="10">Undecaprenyl-phosphate alpha-N-acetylglucosaminyl 1-phosphate transferase</fullName>
    </recommendedName>
</protein>
<feature type="transmembrane region" description="Helical" evidence="7">
    <location>
        <begin position="465"/>
        <end position="486"/>
    </location>
</feature>
<proteinExistence type="predicted"/>
<dbReference type="GO" id="GO:0044038">
    <property type="term" value="P:cell wall macromolecule biosynthetic process"/>
    <property type="evidence" value="ECO:0007669"/>
    <property type="project" value="TreeGrafter"/>
</dbReference>
<dbReference type="GO" id="GO:0009103">
    <property type="term" value="P:lipopolysaccharide biosynthetic process"/>
    <property type="evidence" value="ECO:0007669"/>
    <property type="project" value="TreeGrafter"/>
</dbReference>
<feature type="transmembrane region" description="Helical" evidence="7">
    <location>
        <begin position="21"/>
        <end position="43"/>
    </location>
</feature>
<reference evidence="8 9" key="1">
    <citation type="journal article" date="2016" name="Nat. Commun.">
        <title>Thousands of microbial genomes shed light on interconnected biogeochemical processes in an aquifer system.</title>
        <authorList>
            <person name="Anantharaman K."/>
            <person name="Brown C.T."/>
            <person name="Hug L.A."/>
            <person name="Sharon I."/>
            <person name="Castelle C.J."/>
            <person name="Probst A.J."/>
            <person name="Thomas B.C."/>
            <person name="Singh A."/>
            <person name="Wilkins M.J."/>
            <person name="Karaoz U."/>
            <person name="Brodie E.L."/>
            <person name="Williams K.H."/>
            <person name="Hubbard S.S."/>
            <person name="Banfield J.F."/>
        </authorList>
    </citation>
    <scope>NUCLEOTIDE SEQUENCE [LARGE SCALE GENOMIC DNA]</scope>
</reference>
<feature type="transmembrane region" description="Helical" evidence="7">
    <location>
        <begin position="442"/>
        <end position="459"/>
    </location>
</feature>
<evidence type="ECO:0000313" key="8">
    <source>
        <dbReference type="EMBL" id="OGC62929.1"/>
    </source>
</evidence>
<name>A0A1F4W0H8_UNCKA</name>
<keyword evidence="5 7" id="KW-1133">Transmembrane helix</keyword>
<feature type="transmembrane region" description="Helical" evidence="7">
    <location>
        <begin position="340"/>
        <end position="359"/>
    </location>
</feature>
<dbReference type="Pfam" id="PF00953">
    <property type="entry name" value="Glycos_transf_4"/>
    <property type="match status" value="1"/>
</dbReference>
<evidence type="ECO:0000256" key="7">
    <source>
        <dbReference type="SAM" id="Phobius"/>
    </source>
</evidence>
<dbReference type="PANTHER" id="PTHR22926:SF3">
    <property type="entry name" value="UNDECAPRENYL-PHOSPHATE ALPHA-N-ACETYLGLUCOSAMINYL 1-PHOSPHATE TRANSFERASE"/>
    <property type="match status" value="1"/>
</dbReference>
<evidence type="ECO:0000256" key="5">
    <source>
        <dbReference type="ARBA" id="ARBA00022989"/>
    </source>
</evidence>
<feature type="transmembrane region" description="Helical" evidence="7">
    <location>
        <begin position="368"/>
        <end position="386"/>
    </location>
</feature>
<feature type="transmembrane region" description="Helical" evidence="7">
    <location>
        <begin position="316"/>
        <end position="334"/>
    </location>
</feature>
<feature type="transmembrane region" description="Helical" evidence="7">
    <location>
        <begin position="71"/>
        <end position="91"/>
    </location>
</feature>
<accession>A0A1F4W0H8</accession>
<feature type="transmembrane region" description="Helical" evidence="7">
    <location>
        <begin position="392"/>
        <end position="415"/>
    </location>
</feature>
<feature type="transmembrane region" description="Helical" evidence="7">
    <location>
        <begin position="211"/>
        <end position="228"/>
    </location>
</feature>
<feature type="transmembrane region" description="Helical" evidence="7">
    <location>
        <begin position="286"/>
        <end position="304"/>
    </location>
</feature>
<keyword evidence="6 7" id="KW-0472">Membrane</keyword>
<feature type="transmembrane region" description="Helical" evidence="7">
    <location>
        <begin position="141"/>
        <end position="161"/>
    </location>
</feature>
<feature type="transmembrane region" description="Helical" evidence="7">
    <location>
        <begin position="249"/>
        <end position="274"/>
    </location>
</feature>
<dbReference type="EMBL" id="MEVT01000011">
    <property type="protein sequence ID" value="OGC62929.1"/>
    <property type="molecule type" value="Genomic_DNA"/>
</dbReference>
<evidence type="ECO:0000256" key="2">
    <source>
        <dbReference type="ARBA" id="ARBA00022475"/>
    </source>
</evidence>
<evidence type="ECO:0000256" key="1">
    <source>
        <dbReference type="ARBA" id="ARBA00004651"/>
    </source>
</evidence>
<evidence type="ECO:0000313" key="9">
    <source>
        <dbReference type="Proteomes" id="UP000176614"/>
    </source>
</evidence>
<comment type="caution">
    <text evidence="8">The sequence shown here is derived from an EMBL/GenBank/DDBJ whole genome shotgun (WGS) entry which is preliminary data.</text>
</comment>
<dbReference type="CDD" id="cd06853">
    <property type="entry name" value="GT_WecA_like"/>
    <property type="match status" value="1"/>
</dbReference>
<keyword evidence="2" id="KW-1003">Cell membrane</keyword>
<dbReference type="GO" id="GO:0005886">
    <property type="term" value="C:plasma membrane"/>
    <property type="evidence" value="ECO:0007669"/>
    <property type="project" value="UniProtKB-SubCell"/>
</dbReference>
<evidence type="ECO:0000256" key="6">
    <source>
        <dbReference type="ARBA" id="ARBA00023136"/>
    </source>
</evidence>
<gene>
    <name evidence="8" type="ORF">A2264_03560</name>
</gene>
<sequence>MNIIIRIYNEIRNTTLVQLKNQIVGFVFLNSCAFFVHLIYVYLRYPHLNLSIPFWYGREWGELQLAPRGNIFILPMLGAFSTLMGLALIIFNRLYIKYFDNVVFYFVFLTNIILSFASYRIIQVASGTFTPLVNPVYTRFIFPFIVALVLTYIILPVYISFAQKRRIITNPSVHAHPGMILKQPSARGAGIVYSIVVVVVAGLLIGFKSGYISLFVSLFMLSLLGFLDDIQQTLPSSGLKFLENPVYRLFLMFLAIVPYVMVGNTFSFISIPFVGVSELGGFSLNLGPVLSTVITMVWIVWVLNVLSWSNGIDGQYAGIIGIGSLIIMVLSLRFSPLKDSHWTTATLAAISAGAAFGTVRHTWFPSKVMWGFSAVTAGLVLAAMSISVQSKIVISFLVIIVPFLDGLVTVVRRLLMGKSPFSGDRGHLHHLLLDRGFSPRKIALFYWVTTAIFGGIGLLSSEGNLVKVSLICVIIVSICITALNWLSLRRKPEIQLFD</sequence>
<dbReference type="AlphaFoldDB" id="A0A1F4W0H8"/>
<dbReference type="InterPro" id="IPR000715">
    <property type="entry name" value="Glycosyl_transferase_4"/>
</dbReference>
<keyword evidence="4 7" id="KW-0812">Transmembrane</keyword>
<feature type="transmembrane region" description="Helical" evidence="7">
    <location>
        <begin position="103"/>
        <end position="121"/>
    </location>
</feature>
<dbReference type="GO" id="GO:0016780">
    <property type="term" value="F:phosphotransferase activity, for other substituted phosphate groups"/>
    <property type="evidence" value="ECO:0007669"/>
    <property type="project" value="InterPro"/>
</dbReference>